<keyword evidence="2" id="KW-1185">Reference proteome</keyword>
<gene>
    <name evidence="1" type="ORF">P7K49_033672</name>
</gene>
<accession>A0ABQ9TTE4</accession>
<dbReference type="EMBL" id="JASSZA010000019">
    <property type="protein sequence ID" value="KAK2087765.1"/>
    <property type="molecule type" value="Genomic_DNA"/>
</dbReference>
<reference evidence="1 2" key="1">
    <citation type="submission" date="2023-05" db="EMBL/GenBank/DDBJ databases">
        <title>B98-5 Cell Line De Novo Hybrid Assembly: An Optical Mapping Approach.</title>
        <authorList>
            <person name="Kananen K."/>
            <person name="Auerbach J.A."/>
            <person name="Kautto E."/>
            <person name="Blachly J.S."/>
        </authorList>
    </citation>
    <scope>NUCLEOTIDE SEQUENCE [LARGE SCALE GENOMIC DNA]</scope>
    <source>
        <strain evidence="1">B95-8</strain>
        <tissue evidence="1">Cell line</tissue>
    </source>
</reference>
<name>A0ABQ9TTE4_SAGOE</name>
<proteinExistence type="predicted"/>
<evidence type="ECO:0000313" key="2">
    <source>
        <dbReference type="Proteomes" id="UP001266305"/>
    </source>
</evidence>
<evidence type="ECO:0000313" key="1">
    <source>
        <dbReference type="EMBL" id="KAK2087765.1"/>
    </source>
</evidence>
<sequence length="246" mass="25758">MVDEFLGPKPKRVSLPGSQQVTVSASPYLYVLSVVRWCGSQVAHRGVGTSGWGSQGQMVLGGSRPAFPLCCVSEDSPIGPTGPGHPTLAVPPQVDTLGNSAQPWAAGSCHLVQVVAVSRLPSSPFWQAPRATAVPRALKPSLSLVEGSSHPCIPSRPMTASQGNLNLPRCVPGHSEPKATRTGSGAILEAWSHPTPRAPGETQLWSRPTAAMMSLTFLTYCLPPSTLADPAVSLQSLFPKPGAIEF</sequence>
<protein>
    <submittedName>
        <fullName evidence="1">Uncharacterized protein</fullName>
    </submittedName>
</protein>
<comment type="caution">
    <text evidence="1">The sequence shown here is derived from an EMBL/GenBank/DDBJ whole genome shotgun (WGS) entry which is preliminary data.</text>
</comment>
<dbReference type="Proteomes" id="UP001266305">
    <property type="component" value="Unassembled WGS sequence"/>
</dbReference>
<organism evidence="1 2">
    <name type="scientific">Saguinus oedipus</name>
    <name type="common">Cotton-top tamarin</name>
    <name type="synonym">Oedipomidas oedipus</name>
    <dbReference type="NCBI Taxonomy" id="9490"/>
    <lineage>
        <taxon>Eukaryota</taxon>
        <taxon>Metazoa</taxon>
        <taxon>Chordata</taxon>
        <taxon>Craniata</taxon>
        <taxon>Vertebrata</taxon>
        <taxon>Euteleostomi</taxon>
        <taxon>Mammalia</taxon>
        <taxon>Eutheria</taxon>
        <taxon>Euarchontoglires</taxon>
        <taxon>Primates</taxon>
        <taxon>Haplorrhini</taxon>
        <taxon>Platyrrhini</taxon>
        <taxon>Cebidae</taxon>
        <taxon>Callitrichinae</taxon>
        <taxon>Saguinus</taxon>
    </lineage>
</organism>